<keyword evidence="3" id="KW-1185">Reference proteome</keyword>
<organism evidence="2 3">
    <name type="scientific">Streptomyces flavalbus</name>
    <dbReference type="NCBI Taxonomy" id="2665155"/>
    <lineage>
        <taxon>Bacteria</taxon>
        <taxon>Bacillati</taxon>
        <taxon>Actinomycetota</taxon>
        <taxon>Actinomycetes</taxon>
        <taxon>Kitasatosporales</taxon>
        <taxon>Streptomycetaceae</taxon>
        <taxon>Streptomyces</taxon>
    </lineage>
</organism>
<evidence type="ECO:0000256" key="1">
    <source>
        <dbReference type="SAM" id="SignalP"/>
    </source>
</evidence>
<keyword evidence="1" id="KW-0732">Signal</keyword>
<reference evidence="3" key="1">
    <citation type="journal article" date="2019" name="Int. J. Syst. Evol. Microbiol.">
        <title>The Global Catalogue of Microorganisms (GCM) 10K type strain sequencing project: providing services to taxonomists for standard genome sequencing and annotation.</title>
        <authorList>
            <consortium name="The Broad Institute Genomics Platform"/>
            <consortium name="The Broad Institute Genome Sequencing Center for Infectious Disease"/>
            <person name="Wu L."/>
            <person name="Ma J."/>
        </authorList>
    </citation>
    <scope>NUCLEOTIDE SEQUENCE [LARGE SCALE GENOMIC DNA]</scope>
    <source>
        <strain evidence="3">CGMCC 4.7400</strain>
    </source>
</reference>
<name>A0ABW2WFV4_9ACTN</name>
<feature type="signal peptide" evidence="1">
    <location>
        <begin position="1"/>
        <end position="33"/>
    </location>
</feature>
<dbReference type="EMBL" id="JBHTEB010000001">
    <property type="protein sequence ID" value="MFD0318091.1"/>
    <property type="molecule type" value="Genomic_DNA"/>
</dbReference>
<evidence type="ECO:0000313" key="3">
    <source>
        <dbReference type="Proteomes" id="UP001597023"/>
    </source>
</evidence>
<proteinExistence type="predicted"/>
<dbReference type="RefSeq" id="WP_381614510.1">
    <property type="nucleotide sequence ID" value="NZ_JBHTEB010000001.1"/>
</dbReference>
<feature type="chain" id="PRO_5046754036" evidence="1">
    <location>
        <begin position="34"/>
        <end position="187"/>
    </location>
</feature>
<protein>
    <submittedName>
        <fullName evidence="2">Uncharacterized protein</fullName>
    </submittedName>
</protein>
<accession>A0ABW2WFV4</accession>
<comment type="caution">
    <text evidence="2">The sequence shown here is derived from an EMBL/GenBank/DDBJ whole genome shotgun (WGS) entry which is preliminary data.</text>
</comment>
<evidence type="ECO:0000313" key="2">
    <source>
        <dbReference type="EMBL" id="MFD0318091.1"/>
    </source>
</evidence>
<sequence length="187" mass="19719">MHRASARRRPLPAVVALCASALLLAAGTTPTLAAEPEPSGFQAVQVDKADGTPTGGVIPCDWGVKAHWTEGNPADLTYAASFWCPPVPDGPELAGFVEASLWGADGEVMQIAPRADVVPYDPSETVSESTVTVHRPSTQLVRHTSWVQMLSVDPTKVWVWAALPEGCDGTGSPIASCKIDSDLFTVE</sequence>
<gene>
    <name evidence="2" type="ORF">ACFQZ6_28545</name>
</gene>
<dbReference type="Proteomes" id="UP001597023">
    <property type="component" value="Unassembled WGS sequence"/>
</dbReference>